<dbReference type="RefSeq" id="WP_100277837.1">
    <property type="nucleotide sequence ID" value="NZ_CP018799.1"/>
</dbReference>
<dbReference type="PRINTS" id="PR00475">
    <property type="entry name" value="HEXOKINASE"/>
</dbReference>
<dbReference type="Proteomes" id="UP000231701">
    <property type="component" value="Chromosome"/>
</dbReference>
<proteinExistence type="inferred from homology"/>
<dbReference type="PANTHER" id="PTHR18964">
    <property type="entry name" value="ROK (REPRESSOR, ORF, KINASE) FAMILY"/>
    <property type="match status" value="1"/>
</dbReference>
<dbReference type="EMBL" id="CP018799">
    <property type="protein sequence ID" value="ATX80013.1"/>
    <property type="molecule type" value="Genomic_DNA"/>
</dbReference>
<name>A0A2K8KYL6_MARES</name>
<comment type="similarity">
    <text evidence="1">Belongs to the ROK (NagC/XylR) family.</text>
</comment>
<dbReference type="InterPro" id="IPR000600">
    <property type="entry name" value="ROK"/>
</dbReference>
<sequence>MGQVLAADIGGTNLRLALIDDNGQIIDECRVEAKLSRHNQSTREDAESYVIDALCNAISPFLKLHPVSDIGIGFPGFFHGTSGILAGSPNLPLLQDFALGKHLSERLGIRVAVQNDALCAAIGEQRFGAGQGHANLLHITLGTGVGGGLILNDSPYAGERGMAMEFGHLRVVHNNGRVCGCGNSGCLEAYASATAVSRRFTEKTGIDADARMVYEQACDGNKDAVLILKETGLYLGQAIAEAIKLLDIETVTISGGLSHAWQHIHPPLMAELNDNLIPPLRGKVSVIHSTLDDNAGLLGAAAIASLH</sequence>
<keyword evidence="2" id="KW-0808">Transferase</keyword>
<dbReference type="Gene3D" id="3.30.420.40">
    <property type="match status" value="2"/>
</dbReference>
<protein>
    <submittedName>
        <fullName evidence="2">Glucokinase</fullName>
        <ecNumber evidence="2">2.7.1.2</ecNumber>
    </submittedName>
</protein>
<evidence type="ECO:0000256" key="1">
    <source>
        <dbReference type="ARBA" id="ARBA00006479"/>
    </source>
</evidence>
<dbReference type="OrthoDB" id="9810372at2"/>
<dbReference type="SUPFAM" id="SSF53067">
    <property type="entry name" value="Actin-like ATPase domain"/>
    <property type="match status" value="1"/>
</dbReference>
<organism evidence="2 3">
    <name type="scientific">Mariprofundus aestuarium</name>
    <dbReference type="NCBI Taxonomy" id="1921086"/>
    <lineage>
        <taxon>Bacteria</taxon>
        <taxon>Pseudomonadati</taxon>
        <taxon>Pseudomonadota</taxon>
        <taxon>Candidatius Mariprofundia</taxon>
        <taxon>Mariprofundales</taxon>
        <taxon>Mariprofundaceae</taxon>
        <taxon>Mariprofundus</taxon>
    </lineage>
</organism>
<evidence type="ECO:0000313" key="2">
    <source>
        <dbReference type="EMBL" id="ATX80013.1"/>
    </source>
</evidence>
<gene>
    <name evidence="2" type="ORF">Ga0123461_1600</name>
</gene>
<dbReference type="PANTHER" id="PTHR18964:SF149">
    <property type="entry name" value="BIFUNCTIONAL UDP-N-ACETYLGLUCOSAMINE 2-EPIMERASE_N-ACETYLMANNOSAMINE KINASE"/>
    <property type="match status" value="1"/>
</dbReference>
<dbReference type="Pfam" id="PF00480">
    <property type="entry name" value="ROK"/>
    <property type="match status" value="1"/>
</dbReference>
<keyword evidence="3" id="KW-1185">Reference proteome</keyword>
<evidence type="ECO:0000313" key="3">
    <source>
        <dbReference type="Proteomes" id="UP000231701"/>
    </source>
</evidence>
<dbReference type="EC" id="2.7.1.2" evidence="2"/>
<keyword evidence="2" id="KW-0418">Kinase</keyword>
<dbReference type="InterPro" id="IPR043129">
    <property type="entry name" value="ATPase_NBD"/>
</dbReference>
<reference evidence="2 3" key="1">
    <citation type="submission" date="2016-12" db="EMBL/GenBank/DDBJ databases">
        <title>Isolation and genomic insights into novel planktonic Zetaproteobacteria from stratified waters of the Chesapeake Bay.</title>
        <authorList>
            <person name="McAllister S.M."/>
            <person name="Kato S."/>
            <person name="Chan C.S."/>
            <person name="Chiu B.K."/>
            <person name="Field E.K."/>
        </authorList>
    </citation>
    <scope>NUCLEOTIDE SEQUENCE [LARGE SCALE GENOMIC DNA]</scope>
    <source>
        <strain evidence="2 3">CP-5</strain>
    </source>
</reference>
<accession>A0A2K8KYL6</accession>
<dbReference type="AlphaFoldDB" id="A0A2K8KYL6"/>
<dbReference type="KEGG" id="maes:Ga0123461_1600"/>
<dbReference type="GO" id="GO:0004340">
    <property type="term" value="F:glucokinase activity"/>
    <property type="evidence" value="ECO:0007669"/>
    <property type="project" value="UniProtKB-EC"/>
</dbReference>